<dbReference type="AlphaFoldDB" id="A0A6N4TIV8"/>
<name>A0A6N4TIV8_9FIRM</name>
<dbReference type="RefSeq" id="WP_118277924.1">
    <property type="nucleotide sequence ID" value="NZ_AP019695.1"/>
</dbReference>
<sequence length="198" mass="21652">MIKSGKFKIVLICCLFLSCIGLGVTLAISQSATNVVKNTFSVGSVESEIKEDVSISGGVINKDPKVVNTGENAALVRVKLTVSPEDMIVVNNNPKSLKGNININPDWYYKDGYYYYQKILPAEGDDVTTPLFKEITGVVDENGKFLTGKEPFEVTISQESIQIFALDESGTKVGFNSETDTYNQATADQVWAVFESKN</sequence>
<dbReference type="KEGG" id="aarg:Aargi30884_13270"/>
<gene>
    <name evidence="2" type="ORF">Aargi30884_13270</name>
</gene>
<reference evidence="3" key="1">
    <citation type="submission" date="2019-05" db="EMBL/GenBank/DDBJ databases">
        <title>Complete genome sequencing of Absiella argi strain JCM 30884.</title>
        <authorList>
            <person name="Sakamoto M."/>
            <person name="Murakami T."/>
            <person name="Mori H."/>
        </authorList>
    </citation>
    <scope>NUCLEOTIDE SEQUENCE [LARGE SCALE GENOMIC DNA]</scope>
    <source>
        <strain evidence="3">JCM 30884</strain>
    </source>
</reference>
<feature type="signal peptide" evidence="1">
    <location>
        <begin position="1"/>
        <end position="23"/>
    </location>
</feature>
<protein>
    <submittedName>
        <fullName evidence="2">Uncharacterized protein</fullName>
    </submittedName>
</protein>
<dbReference type="PROSITE" id="PS51257">
    <property type="entry name" value="PROKAR_LIPOPROTEIN"/>
    <property type="match status" value="1"/>
</dbReference>
<evidence type="ECO:0000313" key="2">
    <source>
        <dbReference type="EMBL" id="BBK22424.1"/>
    </source>
</evidence>
<keyword evidence="3" id="KW-1185">Reference proteome</keyword>
<evidence type="ECO:0000256" key="1">
    <source>
        <dbReference type="SAM" id="SignalP"/>
    </source>
</evidence>
<dbReference type="EMBL" id="AP019695">
    <property type="protein sequence ID" value="BBK22424.1"/>
    <property type="molecule type" value="Genomic_DNA"/>
</dbReference>
<dbReference type="Proteomes" id="UP000464754">
    <property type="component" value="Chromosome"/>
</dbReference>
<keyword evidence="1" id="KW-0732">Signal</keyword>
<evidence type="ECO:0000313" key="3">
    <source>
        <dbReference type="Proteomes" id="UP000464754"/>
    </source>
</evidence>
<feature type="chain" id="PRO_5038504621" evidence="1">
    <location>
        <begin position="24"/>
        <end position="198"/>
    </location>
</feature>
<organism evidence="2 3">
    <name type="scientific">Amedibacterium intestinale</name>
    <dbReference type="NCBI Taxonomy" id="2583452"/>
    <lineage>
        <taxon>Bacteria</taxon>
        <taxon>Bacillati</taxon>
        <taxon>Bacillota</taxon>
        <taxon>Erysipelotrichia</taxon>
        <taxon>Erysipelotrichales</taxon>
        <taxon>Erysipelotrichaceae</taxon>
        <taxon>Amedibacterium</taxon>
    </lineage>
</organism>
<accession>A0A6N4TIV8</accession>
<proteinExistence type="predicted"/>